<dbReference type="InterPro" id="IPR036390">
    <property type="entry name" value="WH_DNA-bd_sf"/>
</dbReference>
<keyword evidence="4" id="KW-0804">Transcription</keyword>
<sequence length="126" mass="14322">MQISDSEKCIMDVLWKSSPQTAKSIIANLDKSLNWQDKTVKTLINRLLKKEAIGFQKEGREYLYFPLLEEEVYIEQASESFLKRVFNGKVSSFVAAFAKQEKLSNEDIAELKALLGDLDAEDGSKK</sequence>
<protein>
    <submittedName>
        <fullName evidence="5">BlaI/MecI/CopY family transcriptional regulator</fullName>
    </submittedName>
</protein>
<dbReference type="InterPro" id="IPR005650">
    <property type="entry name" value="BlaI_family"/>
</dbReference>
<comment type="similarity">
    <text evidence="1">Belongs to the BlaI transcriptional regulatory family.</text>
</comment>
<dbReference type="AlphaFoldDB" id="A0A545UJ16"/>
<evidence type="ECO:0000256" key="4">
    <source>
        <dbReference type="ARBA" id="ARBA00023163"/>
    </source>
</evidence>
<evidence type="ECO:0000256" key="1">
    <source>
        <dbReference type="ARBA" id="ARBA00011046"/>
    </source>
</evidence>
<dbReference type="Gene3D" id="1.10.10.10">
    <property type="entry name" value="Winged helix-like DNA-binding domain superfamily/Winged helix DNA-binding domain"/>
    <property type="match status" value="1"/>
</dbReference>
<evidence type="ECO:0000256" key="2">
    <source>
        <dbReference type="ARBA" id="ARBA00023015"/>
    </source>
</evidence>
<dbReference type="GO" id="GO:0045892">
    <property type="term" value="P:negative regulation of DNA-templated transcription"/>
    <property type="evidence" value="ECO:0007669"/>
    <property type="project" value="InterPro"/>
</dbReference>
<dbReference type="GO" id="GO:0003677">
    <property type="term" value="F:DNA binding"/>
    <property type="evidence" value="ECO:0007669"/>
    <property type="project" value="UniProtKB-KW"/>
</dbReference>
<keyword evidence="3" id="KW-0238">DNA-binding</keyword>
<dbReference type="Gene3D" id="1.10.4040.10">
    <property type="entry name" value="Penicillinase repressor domain"/>
    <property type="match status" value="1"/>
</dbReference>
<comment type="caution">
    <text evidence="5">The sequence shown here is derived from an EMBL/GenBank/DDBJ whole genome shotgun (WGS) entry which is preliminary data.</text>
</comment>
<keyword evidence="2" id="KW-0805">Transcription regulation</keyword>
<evidence type="ECO:0000313" key="6">
    <source>
        <dbReference type="Proteomes" id="UP000315439"/>
    </source>
</evidence>
<keyword evidence="6" id="KW-1185">Reference proteome</keyword>
<evidence type="ECO:0000256" key="3">
    <source>
        <dbReference type="ARBA" id="ARBA00023125"/>
    </source>
</evidence>
<dbReference type="RefSeq" id="WP_142891487.1">
    <property type="nucleotide sequence ID" value="NZ_ML660160.1"/>
</dbReference>
<evidence type="ECO:0000313" key="5">
    <source>
        <dbReference type="EMBL" id="TQV89423.1"/>
    </source>
</evidence>
<dbReference type="Proteomes" id="UP000315439">
    <property type="component" value="Unassembled WGS sequence"/>
</dbReference>
<gene>
    <name evidence="5" type="ORF">FLL46_00640</name>
</gene>
<dbReference type="PIRSF" id="PIRSF019455">
    <property type="entry name" value="CopR_AtkY"/>
    <property type="match status" value="1"/>
</dbReference>
<dbReference type="Pfam" id="PF03965">
    <property type="entry name" value="Penicillinase_R"/>
    <property type="match status" value="1"/>
</dbReference>
<dbReference type="InterPro" id="IPR036388">
    <property type="entry name" value="WH-like_DNA-bd_sf"/>
</dbReference>
<name>A0A545UJ16_9GAMM</name>
<accession>A0A545UJ16</accession>
<dbReference type="OrthoDB" id="279010at2"/>
<organism evidence="5 6">
    <name type="scientific">Aliikangiella coralliicola</name>
    <dbReference type="NCBI Taxonomy" id="2592383"/>
    <lineage>
        <taxon>Bacteria</taxon>
        <taxon>Pseudomonadati</taxon>
        <taxon>Pseudomonadota</taxon>
        <taxon>Gammaproteobacteria</taxon>
        <taxon>Oceanospirillales</taxon>
        <taxon>Pleioneaceae</taxon>
        <taxon>Aliikangiella</taxon>
    </lineage>
</organism>
<dbReference type="EMBL" id="VIKS01000001">
    <property type="protein sequence ID" value="TQV89423.1"/>
    <property type="molecule type" value="Genomic_DNA"/>
</dbReference>
<dbReference type="SUPFAM" id="SSF46785">
    <property type="entry name" value="Winged helix' DNA-binding domain"/>
    <property type="match status" value="1"/>
</dbReference>
<proteinExistence type="inferred from homology"/>
<reference evidence="5 6" key="1">
    <citation type="submission" date="2019-07" db="EMBL/GenBank/DDBJ databases">
        <title>Draft genome for Aliikangiella sp. M105.</title>
        <authorList>
            <person name="Wang G."/>
        </authorList>
    </citation>
    <scope>NUCLEOTIDE SEQUENCE [LARGE SCALE GENOMIC DNA]</scope>
    <source>
        <strain evidence="5 6">M105</strain>
    </source>
</reference>